<protein>
    <submittedName>
        <fullName evidence="2">Uncharacterized protein</fullName>
    </submittedName>
</protein>
<dbReference type="AlphaFoldDB" id="A0A3P7LLI1"/>
<gene>
    <name evidence="2" type="ORF">SVUK_LOCUS15056</name>
</gene>
<name>A0A3P7LLI1_STRVU</name>
<feature type="region of interest" description="Disordered" evidence="1">
    <location>
        <begin position="1"/>
        <end position="25"/>
    </location>
</feature>
<reference evidence="2 3" key="1">
    <citation type="submission" date="2018-11" db="EMBL/GenBank/DDBJ databases">
        <authorList>
            <consortium name="Pathogen Informatics"/>
        </authorList>
    </citation>
    <scope>NUCLEOTIDE SEQUENCE [LARGE SCALE GENOMIC DNA]</scope>
</reference>
<proteinExistence type="predicted"/>
<organism evidence="2 3">
    <name type="scientific">Strongylus vulgaris</name>
    <name type="common">Blood worm</name>
    <dbReference type="NCBI Taxonomy" id="40348"/>
    <lineage>
        <taxon>Eukaryota</taxon>
        <taxon>Metazoa</taxon>
        <taxon>Ecdysozoa</taxon>
        <taxon>Nematoda</taxon>
        <taxon>Chromadorea</taxon>
        <taxon>Rhabditida</taxon>
        <taxon>Rhabditina</taxon>
        <taxon>Rhabditomorpha</taxon>
        <taxon>Strongyloidea</taxon>
        <taxon>Strongylidae</taxon>
        <taxon>Strongylus</taxon>
    </lineage>
</organism>
<dbReference type="EMBL" id="UYYB01107236">
    <property type="protein sequence ID" value="VDM80058.1"/>
    <property type="molecule type" value="Genomic_DNA"/>
</dbReference>
<sequence>MIPSTKVNEMDDLFTSVSGGEGPKKTKISSAIRILLEMDIPPPLELFAMALIILLEMDIPPPLELFAMALMLAD</sequence>
<dbReference type="Proteomes" id="UP000270094">
    <property type="component" value="Unassembled WGS sequence"/>
</dbReference>
<evidence type="ECO:0000313" key="3">
    <source>
        <dbReference type="Proteomes" id="UP000270094"/>
    </source>
</evidence>
<accession>A0A3P7LLI1</accession>
<evidence type="ECO:0000313" key="2">
    <source>
        <dbReference type="EMBL" id="VDM80058.1"/>
    </source>
</evidence>
<keyword evidence="3" id="KW-1185">Reference proteome</keyword>
<evidence type="ECO:0000256" key="1">
    <source>
        <dbReference type="SAM" id="MobiDB-lite"/>
    </source>
</evidence>